<dbReference type="Proteomes" id="UP000190274">
    <property type="component" value="Chromosome F"/>
</dbReference>
<dbReference type="Pfam" id="PF11561">
    <property type="entry name" value="Saw1"/>
    <property type="match status" value="1"/>
</dbReference>
<dbReference type="GO" id="GO:0000405">
    <property type="term" value="F:bubble DNA binding"/>
    <property type="evidence" value="ECO:0007669"/>
    <property type="project" value="EnsemblFungi"/>
</dbReference>
<keyword evidence="2" id="KW-1185">Reference proteome</keyword>
<dbReference type="GO" id="GO:0000736">
    <property type="term" value="P:double-strand break repair via single-strand annealing, removal of nonhomologous ends"/>
    <property type="evidence" value="ECO:0007669"/>
    <property type="project" value="EnsemblFungi"/>
</dbReference>
<protein>
    <submittedName>
        <fullName evidence="1">LADA_0F07426g1_1</fullName>
    </submittedName>
</protein>
<dbReference type="EMBL" id="LT598458">
    <property type="protein sequence ID" value="SCU90981.1"/>
    <property type="molecule type" value="Genomic_DNA"/>
</dbReference>
<dbReference type="STRING" id="1266660.A0A1G4JKB0"/>
<dbReference type="InterPro" id="IPR021624">
    <property type="entry name" value="Saw1"/>
</dbReference>
<dbReference type="GO" id="GO:0070338">
    <property type="term" value="F:5'-flap-structured DNA binding"/>
    <property type="evidence" value="ECO:0007669"/>
    <property type="project" value="EnsemblFungi"/>
</dbReference>
<dbReference type="GO" id="GO:1905348">
    <property type="term" value="C:endonuclease complex"/>
    <property type="evidence" value="ECO:0007669"/>
    <property type="project" value="EnsemblFungi"/>
</dbReference>
<name>A0A1G4JKB0_9SACH</name>
<proteinExistence type="predicted"/>
<dbReference type="OrthoDB" id="4034365at2759"/>
<evidence type="ECO:0000313" key="1">
    <source>
        <dbReference type="EMBL" id="SCU90981.1"/>
    </source>
</evidence>
<accession>A0A1G4JKB0</accession>
<dbReference type="GO" id="GO:0000403">
    <property type="term" value="F:Y-form DNA binding"/>
    <property type="evidence" value="ECO:0007669"/>
    <property type="project" value="EnsemblFungi"/>
</dbReference>
<evidence type="ECO:0000313" key="2">
    <source>
        <dbReference type="Proteomes" id="UP000190274"/>
    </source>
</evidence>
<organism evidence="1 2">
    <name type="scientific">Lachancea dasiensis</name>
    <dbReference type="NCBI Taxonomy" id="1072105"/>
    <lineage>
        <taxon>Eukaryota</taxon>
        <taxon>Fungi</taxon>
        <taxon>Dikarya</taxon>
        <taxon>Ascomycota</taxon>
        <taxon>Saccharomycotina</taxon>
        <taxon>Saccharomycetes</taxon>
        <taxon>Saccharomycetales</taxon>
        <taxon>Saccharomycetaceae</taxon>
        <taxon>Lachancea</taxon>
    </lineage>
</organism>
<dbReference type="AlphaFoldDB" id="A0A1G4JKB0"/>
<gene>
    <name evidence="1" type="ORF">LADA_0F07426G</name>
</gene>
<reference evidence="1 2" key="1">
    <citation type="submission" date="2016-03" db="EMBL/GenBank/DDBJ databases">
        <authorList>
            <person name="Devillers H."/>
        </authorList>
    </citation>
    <scope>NUCLEOTIDE SEQUENCE [LARGE SCALE GENOMIC DNA]</scope>
    <source>
        <strain evidence="1">CBS 10888</strain>
    </source>
</reference>
<dbReference type="GO" id="GO:0070337">
    <property type="term" value="F:3'-flap-structured DNA binding"/>
    <property type="evidence" value="ECO:0007669"/>
    <property type="project" value="EnsemblFungi"/>
</dbReference>
<sequence length="273" mass="31435">MAPCQAMVQIIPGVVLPIRIFVNRKQIAKNIQESQSSFETPLLSNNSIIRLRSPLVRLYLSNADSRSLCQEIRHDLTLILFELTAREVHEEVVGKLKIGNLVKFEEVFERVPALKSTIGLDIKSCHLQTLERVAKYQYKLRYDHNWGLDIFITDIRKLTRIRNTLLLRLLSSHSWSERSTDLPQVGISGMNFLRRIREEVVQGEPEVLQELDDDEFLLSSETPVAPIMSGPEKSSSQEKKPQFKFAHQQLQSLGNCIEIHVLRRPKRVRSTET</sequence>